<gene>
    <name evidence="7" type="ORF">HGRIS_005855</name>
</gene>
<feature type="domain" description="RSE1/DDB1/CPSF1 first beta-propeller" evidence="5">
    <location>
        <begin position="12"/>
        <end position="395"/>
    </location>
</feature>
<feature type="region of interest" description="Disordered" evidence="3">
    <location>
        <begin position="399"/>
        <end position="452"/>
    </location>
</feature>
<sequence>MKLVTTFHQPSSVLCSVKCRLSTRDLEHLVVARPNRVEVYSLQTDGLNLECTHEVWGRALSLRALPIPGSTRSNLVVMLDHPEPELIFLAYSESAPGTGALSSKKSLSLKDRGRPAEFFNDIIVDPRGKAVVASCYIGKLKVIDLSAGNYKNDFDVTLPELNILSMAFLDTPSVDERTIGILYHDHQSQLALVARELHLDDLDLQSQPATLLPRTIVSVKPGTSSEYPFKLVPVPPFAESESEGNSFRGGALVLGQRKIMLYEFSTPEWQQEERSRMARLNKRKTSAKKEQEAAAVREKEKGRENKKRKTRAAVPWPWSDVASYCALEGTARYLIADCYGRTAMLCLDFLDKHGLVLIPLGRISSPTSLTYLTNQFIFVGSHLGDSQLVKLNPTATGDLRERTLPIPSDIKTVPPSALTGGSPSNKGKGKKRAFDGDDDKAADTESETAMDVDDVEQSFEQKEMEKGEIADKGRVVDARGNFLTVTEAWKNIAPILDAIVVDVADSGQKQIVTCSGGRSTGSVNVVRNGADFRELAIIRGVEDVINIFSLRLRFKDELDTHIAFSTSNTTHVLQLNGAGSQTMTRVEQTATGHVLHEPTIAMANVTLRSTLGGSSSYREESAMVVQVTKSGAFLLEYNEAFQQWIRIAAWELQTQNHYGAPVEIIAADINPSQILLALTGCRVYLLNIRNPEKPEFNELYNQRLGRFGEDLEVAAVSCAPFGNSKYFTNRVAVAFWGSNRIQVYSVKGDGFGPMDRTDSLPAVVRSLLWHNFVAAPSPEGEASDSHPPCLFAGLGDGSVVSFTWKAPQSGGVTRQLRDRKILALGHAPVRVCKCDVEGQPAIFASGSQATVFSLERRRLKNSPIMLKDTLSACRLNAPSFESALMLANPTGLFIGNVNNLNKMHIRSVPLGLDVPRRILYDPTRRAFGVSCTRFEPVRVGEAEIVSSLFRLLEDVTFNPICQFNAEADEEITASITTAHVDGETSTVLYLLGSMIYHPSDIEPKDGRIVVLGASSVPNSSTLQLDELVSEKVGGCVYAISVVGDLICAAINSSVVLYKLSSTVEQGVTKFELQKFDEWNRNYFVTCLASNGTAVAVGDRIGSVSLLKVVNEKLEVVARDREPLWPMAIECTESNIVGGNDVLNLFSFRLEESGGQHRFVQDGSYHLNDLVTKYIRDTLIAPDAHGNVALEGEHIIFTSSGRISIIVNVTKDELAQALADLQRNLAYVVEGPGELTLPQFRAPKSVRGRREAGIAAYGFLDGDFLETFLTRAGSPEGLEEVISGHNEEERLAMPADEIFRVIEALQSLH</sequence>
<accession>A0ABR3JZ57</accession>
<evidence type="ECO:0008006" key="9">
    <source>
        <dbReference type="Google" id="ProtNLM"/>
    </source>
</evidence>
<evidence type="ECO:0000256" key="1">
    <source>
        <dbReference type="ARBA" id="ARBA00004123"/>
    </source>
</evidence>
<comment type="subcellular location">
    <subcellularLocation>
        <location evidence="1">Nucleus</location>
    </subcellularLocation>
</comment>
<comment type="caution">
    <text evidence="7">The sequence shown here is derived from an EMBL/GenBank/DDBJ whole genome shotgun (WGS) entry which is preliminary data.</text>
</comment>
<dbReference type="SUPFAM" id="SSF75011">
    <property type="entry name" value="3-carboxy-cis,cis-mucoante lactonizing enzyme"/>
    <property type="match status" value="1"/>
</dbReference>
<evidence type="ECO:0000259" key="6">
    <source>
        <dbReference type="Pfam" id="PF23726"/>
    </source>
</evidence>
<feature type="domain" description="RSE1/DDB1/CPSF1 C-terminal" evidence="4">
    <location>
        <begin position="948"/>
        <end position="1268"/>
    </location>
</feature>
<evidence type="ECO:0000256" key="2">
    <source>
        <dbReference type="ARBA" id="ARBA00023242"/>
    </source>
</evidence>
<evidence type="ECO:0000313" key="7">
    <source>
        <dbReference type="EMBL" id="KAL0960839.1"/>
    </source>
</evidence>
<dbReference type="Gene3D" id="1.10.150.910">
    <property type="match status" value="1"/>
</dbReference>
<dbReference type="PANTHER" id="PTHR10644">
    <property type="entry name" value="DNA REPAIR/RNA PROCESSING CPSF FAMILY"/>
    <property type="match status" value="1"/>
</dbReference>
<dbReference type="InterPro" id="IPR015943">
    <property type="entry name" value="WD40/YVTN_repeat-like_dom_sf"/>
</dbReference>
<dbReference type="InterPro" id="IPR036322">
    <property type="entry name" value="WD40_repeat_dom_sf"/>
</dbReference>
<feature type="compositionally biased region" description="Basic and acidic residues" evidence="3">
    <location>
        <begin position="287"/>
        <end position="303"/>
    </location>
</feature>
<evidence type="ECO:0000259" key="4">
    <source>
        <dbReference type="Pfam" id="PF03178"/>
    </source>
</evidence>
<name>A0ABR3JZ57_9AGAR</name>
<feature type="region of interest" description="Disordered" evidence="3">
    <location>
        <begin position="279"/>
        <end position="309"/>
    </location>
</feature>
<dbReference type="InterPro" id="IPR004871">
    <property type="entry name" value="RSE1/DDB1/CPSF1_C"/>
</dbReference>
<dbReference type="Pfam" id="PF10433">
    <property type="entry name" value="Beta-prop_RSE1_1st"/>
    <property type="match status" value="1"/>
</dbReference>
<proteinExistence type="predicted"/>
<evidence type="ECO:0000256" key="3">
    <source>
        <dbReference type="SAM" id="MobiDB-lite"/>
    </source>
</evidence>
<protein>
    <recommendedName>
        <fullName evidence="9">DNA damage-binding protein 1</fullName>
    </recommendedName>
</protein>
<dbReference type="InterPro" id="IPR058543">
    <property type="entry name" value="Beta-prop_RSE1/DDB1/CPSF1_2nd"/>
</dbReference>
<dbReference type="Proteomes" id="UP001556367">
    <property type="component" value="Unassembled WGS sequence"/>
</dbReference>
<feature type="domain" description="RSE1/DDB1/CPSF1 second beta-propeller" evidence="6">
    <location>
        <begin position="541"/>
        <end position="896"/>
    </location>
</feature>
<dbReference type="InterPro" id="IPR018846">
    <property type="entry name" value="Beta-prop_RSE1/DDB1/CPSF1_1st"/>
</dbReference>
<evidence type="ECO:0000259" key="5">
    <source>
        <dbReference type="Pfam" id="PF10433"/>
    </source>
</evidence>
<evidence type="ECO:0000313" key="8">
    <source>
        <dbReference type="Proteomes" id="UP001556367"/>
    </source>
</evidence>
<feature type="compositionally biased region" description="Basic and acidic residues" evidence="3">
    <location>
        <begin position="432"/>
        <end position="443"/>
    </location>
</feature>
<keyword evidence="2" id="KW-0539">Nucleus</keyword>
<dbReference type="Pfam" id="PF03178">
    <property type="entry name" value="CPSF_A"/>
    <property type="match status" value="1"/>
</dbReference>
<dbReference type="InterPro" id="IPR050358">
    <property type="entry name" value="RSE1/DDB1/CFT1"/>
</dbReference>
<keyword evidence="8" id="KW-1185">Reference proteome</keyword>
<dbReference type="Pfam" id="PF23726">
    <property type="entry name" value="Beta-prop_RSE1_2nd"/>
    <property type="match status" value="1"/>
</dbReference>
<organism evidence="7 8">
    <name type="scientific">Hohenbuehelia grisea</name>
    <dbReference type="NCBI Taxonomy" id="104357"/>
    <lineage>
        <taxon>Eukaryota</taxon>
        <taxon>Fungi</taxon>
        <taxon>Dikarya</taxon>
        <taxon>Basidiomycota</taxon>
        <taxon>Agaricomycotina</taxon>
        <taxon>Agaricomycetes</taxon>
        <taxon>Agaricomycetidae</taxon>
        <taxon>Agaricales</taxon>
        <taxon>Pleurotineae</taxon>
        <taxon>Pleurotaceae</taxon>
        <taxon>Hohenbuehelia</taxon>
    </lineage>
</organism>
<dbReference type="EMBL" id="JASNQZ010000001">
    <property type="protein sequence ID" value="KAL0960839.1"/>
    <property type="molecule type" value="Genomic_DNA"/>
</dbReference>
<reference evidence="8" key="1">
    <citation type="submission" date="2024-06" db="EMBL/GenBank/DDBJ databases">
        <title>Multi-omics analyses provide insights into the biosynthesis of the anticancer antibiotic pleurotin in Hohenbuehelia grisea.</title>
        <authorList>
            <person name="Weaver J.A."/>
            <person name="Alberti F."/>
        </authorList>
    </citation>
    <scope>NUCLEOTIDE SEQUENCE [LARGE SCALE GENOMIC DNA]</scope>
    <source>
        <strain evidence="8">T-177</strain>
    </source>
</reference>
<dbReference type="Gene3D" id="2.130.10.10">
    <property type="entry name" value="YVTN repeat-like/Quinoprotein amine dehydrogenase"/>
    <property type="match status" value="3"/>
</dbReference>
<dbReference type="SUPFAM" id="SSF50978">
    <property type="entry name" value="WD40 repeat-like"/>
    <property type="match status" value="1"/>
</dbReference>